<feature type="transmembrane region" description="Helical" evidence="1">
    <location>
        <begin position="37"/>
        <end position="54"/>
    </location>
</feature>
<evidence type="ECO:0000256" key="1">
    <source>
        <dbReference type="SAM" id="Phobius"/>
    </source>
</evidence>
<reference evidence="3" key="2">
    <citation type="submission" date="2016-03" db="EMBL/GenBank/DDBJ databases">
        <authorList>
            <person name="Ploux O."/>
        </authorList>
    </citation>
    <scope>NUCLEOTIDE SEQUENCE [LARGE SCALE GENOMIC DNA]</scope>
    <source>
        <strain evidence="3">PP9</strain>
    </source>
</reference>
<keyword evidence="3" id="KW-1185">Reference proteome</keyword>
<dbReference type="RefSeq" id="WP_066788201.1">
    <property type="nucleotide sequence ID" value="NZ_CP014806.1"/>
</dbReference>
<organism evidence="2 3">
    <name type="scientific">Rummeliibacillus stabekisii</name>
    <dbReference type="NCBI Taxonomy" id="241244"/>
    <lineage>
        <taxon>Bacteria</taxon>
        <taxon>Bacillati</taxon>
        <taxon>Bacillota</taxon>
        <taxon>Bacilli</taxon>
        <taxon>Bacillales</taxon>
        <taxon>Caryophanaceae</taxon>
        <taxon>Rummeliibacillus</taxon>
    </lineage>
</organism>
<gene>
    <name evidence="2" type="ORF">ATY39_07845</name>
</gene>
<keyword evidence="1" id="KW-0812">Transmembrane</keyword>
<dbReference type="EMBL" id="CP014806">
    <property type="protein sequence ID" value="AMW99385.1"/>
    <property type="molecule type" value="Genomic_DNA"/>
</dbReference>
<evidence type="ECO:0000313" key="2">
    <source>
        <dbReference type="EMBL" id="AMW99385.1"/>
    </source>
</evidence>
<dbReference type="KEGG" id="rst:ATY39_07845"/>
<reference evidence="2 3" key="1">
    <citation type="journal article" date="2016" name="Genome Announc.">
        <title>Whole-Genome Sequence of Rummeliibacillus stabekisii Strain PP9 Isolated from Antarctic Soil.</title>
        <authorList>
            <person name="da Mota F.F."/>
            <person name="Vollu R.E."/>
            <person name="Jurelevicius D."/>
            <person name="Seldin L."/>
        </authorList>
    </citation>
    <scope>NUCLEOTIDE SEQUENCE [LARGE SCALE GENOMIC DNA]</scope>
    <source>
        <strain evidence="2 3">PP9</strain>
    </source>
</reference>
<keyword evidence="1" id="KW-0472">Membrane</keyword>
<accession>A0A143HD14</accession>
<evidence type="ECO:0000313" key="3">
    <source>
        <dbReference type="Proteomes" id="UP000076021"/>
    </source>
</evidence>
<dbReference type="AlphaFoldDB" id="A0A143HD14"/>
<name>A0A143HD14_9BACL</name>
<dbReference type="OrthoDB" id="2969583at2"/>
<evidence type="ECO:0008006" key="4">
    <source>
        <dbReference type="Google" id="ProtNLM"/>
    </source>
</evidence>
<protein>
    <recommendedName>
        <fullName evidence="4">Holin</fullName>
    </recommendedName>
</protein>
<feature type="transmembrane region" description="Helical" evidence="1">
    <location>
        <begin position="60"/>
        <end position="81"/>
    </location>
</feature>
<proteinExistence type="predicted"/>
<keyword evidence="1" id="KW-1133">Transmembrane helix</keyword>
<dbReference type="Proteomes" id="UP000076021">
    <property type="component" value="Chromosome"/>
</dbReference>
<feature type="transmembrane region" description="Helical" evidence="1">
    <location>
        <begin position="6"/>
        <end position="25"/>
    </location>
</feature>
<sequence>MEHFPTIHTNFWDAVIAVPVVMIITQILKRIFHIKPFWVPTVALVLGLFISIFISHRGDLLAGLFMGWFYGYSAIGSYASLRTSYITYKQKKAKKKEDVNLSSKR</sequence>